<dbReference type="InterPro" id="IPR004294">
    <property type="entry name" value="Carotenoid_Oase"/>
</dbReference>
<keyword evidence="2 5" id="KW-0479">Metal-binding</keyword>
<dbReference type="Proteomes" id="UP000675881">
    <property type="component" value="Chromosome 1"/>
</dbReference>
<reference evidence="6" key="1">
    <citation type="submission" date="2021-02" db="EMBL/GenBank/DDBJ databases">
        <authorList>
            <person name="Bekaert M."/>
        </authorList>
    </citation>
    <scope>NUCLEOTIDE SEQUENCE</scope>
    <source>
        <strain evidence="6">IoA-00</strain>
    </source>
</reference>
<dbReference type="Pfam" id="PF03055">
    <property type="entry name" value="RPE65"/>
    <property type="match status" value="1"/>
</dbReference>
<keyword evidence="3 6" id="KW-0560">Oxidoreductase</keyword>
<feature type="binding site" evidence="5">
    <location>
        <position position="533"/>
    </location>
    <ligand>
        <name>Fe cation</name>
        <dbReference type="ChEBI" id="CHEBI:24875"/>
        <note>catalytic</note>
    </ligand>
</feature>
<keyword evidence="4 5" id="KW-0408">Iron</keyword>
<dbReference type="EC" id="1.13.11.63" evidence="6"/>
<name>A0A7R8CCI4_LEPSM</name>
<dbReference type="GO" id="GO:0046872">
    <property type="term" value="F:metal ion binding"/>
    <property type="evidence" value="ECO:0007669"/>
    <property type="project" value="UniProtKB-KW"/>
</dbReference>
<evidence type="ECO:0000313" key="7">
    <source>
        <dbReference type="Proteomes" id="UP000675881"/>
    </source>
</evidence>
<accession>A0A7R8CCI4</accession>
<dbReference type="AlphaFoldDB" id="A0A7R8CCI4"/>
<evidence type="ECO:0000256" key="3">
    <source>
        <dbReference type="ARBA" id="ARBA00023002"/>
    </source>
</evidence>
<dbReference type="OrthoDB" id="1069523at2759"/>
<evidence type="ECO:0000256" key="2">
    <source>
        <dbReference type="ARBA" id="ARBA00022723"/>
    </source>
</evidence>
<dbReference type="PANTHER" id="PTHR10543:SF24">
    <property type="entry name" value="CAROTENOID ISOMEROOXYGENASE"/>
    <property type="match status" value="1"/>
</dbReference>
<sequence length="540" mass="62005">MSEHQKNIHIPQKTTNLCSDVKGHLSGAPLPSWIKGVFLINSPGGLFDSKSENVKHWFDGLSLISSFKIDEHGRSTLLTKKHILSGAYQESMKDSKALVKEITSEAPVECVSGRRESRILMKYPSMSLAQIKNQDYKENCNCAIFQFGKSVMATSETAMDRVFSPDTLETGNSIDYSHLVNFKSGRPQQDHYGDVYNIAASYMCGNKYHFIKFACPKDELCHNSDNIPREFKFVATIPSRFTHHLSYFHSFGMTDNFLIFCEQPLTYDTRKLKSCQDQGNSFKDSFEWLSGERNQFYVVDKTSGHNIEINYITDKPYFFFNFVNCYEYGSYIIIDLLAYDGPEILDNMWLSKMRADDFKINDLSSNSNILRFVLPLDFNEENIDLNHDQWNESIAIRQRENITLQPKVVTLHPGMDLPKVNPNFSSRKYRYAYVVGWMNGFNPRNFYVASVIKVDVETGKTMTWKAEDKNAFPSEVVFIPHPSQGSEDDGILISCITYSKDVEKGSYLVFINARNMEEVSRISFEEFVPIGTHSIFFHRS</sequence>
<organism evidence="6 7">
    <name type="scientific">Lepeophtheirus salmonis</name>
    <name type="common">Salmon louse</name>
    <name type="synonym">Caligus salmonis</name>
    <dbReference type="NCBI Taxonomy" id="72036"/>
    <lineage>
        <taxon>Eukaryota</taxon>
        <taxon>Metazoa</taxon>
        <taxon>Ecdysozoa</taxon>
        <taxon>Arthropoda</taxon>
        <taxon>Crustacea</taxon>
        <taxon>Multicrustacea</taxon>
        <taxon>Hexanauplia</taxon>
        <taxon>Copepoda</taxon>
        <taxon>Siphonostomatoida</taxon>
        <taxon>Caligidae</taxon>
        <taxon>Lepeophtheirus</taxon>
    </lineage>
</organism>
<protein>
    <submittedName>
        <fullName evidence="6">BCMO1</fullName>
        <ecNumber evidence="6">1.13.11.63</ecNumber>
    </submittedName>
</protein>
<evidence type="ECO:0000256" key="5">
    <source>
        <dbReference type="PIRSR" id="PIRSR604294-1"/>
    </source>
</evidence>
<proteinExistence type="inferred from homology"/>
<dbReference type="GO" id="GO:0003834">
    <property type="term" value="F:beta-carotene 15,15'-dioxygenase activity"/>
    <property type="evidence" value="ECO:0007669"/>
    <property type="project" value="UniProtKB-EC"/>
</dbReference>
<evidence type="ECO:0000256" key="1">
    <source>
        <dbReference type="ARBA" id="ARBA00006787"/>
    </source>
</evidence>
<dbReference type="GO" id="GO:0042574">
    <property type="term" value="P:retinal metabolic process"/>
    <property type="evidence" value="ECO:0007669"/>
    <property type="project" value="TreeGrafter"/>
</dbReference>
<gene>
    <name evidence="6" type="ORF">LSAA_502</name>
</gene>
<feature type="binding site" evidence="5">
    <location>
        <position position="249"/>
    </location>
    <ligand>
        <name>Fe cation</name>
        <dbReference type="ChEBI" id="CHEBI:24875"/>
        <note>catalytic</note>
    </ligand>
</feature>
<dbReference type="GO" id="GO:0010436">
    <property type="term" value="F:carotenoid dioxygenase activity"/>
    <property type="evidence" value="ECO:0007669"/>
    <property type="project" value="TreeGrafter"/>
</dbReference>
<comment type="cofactor">
    <cofactor evidence="5">
        <name>Fe(2+)</name>
        <dbReference type="ChEBI" id="CHEBI:29033"/>
    </cofactor>
    <text evidence="5">Binds 1 Fe(2+) ion per subunit.</text>
</comment>
<keyword evidence="7" id="KW-1185">Reference proteome</keyword>
<comment type="similarity">
    <text evidence="1">Belongs to the carotenoid oxygenase family.</text>
</comment>
<dbReference type="PANTHER" id="PTHR10543">
    <property type="entry name" value="BETA-CAROTENE DIOXYGENASE"/>
    <property type="match status" value="1"/>
</dbReference>
<dbReference type="GO" id="GO:0016121">
    <property type="term" value="P:carotene catabolic process"/>
    <property type="evidence" value="ECO:0007669"/>
    <property type="project" value="TreeGrafter"/>
</dbReference>
<evidence type="ECO:0000256" key="4">
    <source>
        <dbReference type="ARBA" id="ARBA00023004"/>
    </source>
</evidence>
<evidence type="ECO:0000313" key="6">
    <source>
        <dbReference type="EMBL" id="CAF2764053.1"/>
    </source>
</evidence>
<dbReference type="EMBL" id="HG994580">
    <property type="protein sequence ID" value="CAF2764053.1"/>
    <property type="molecule type" value="Genomic_DNA"/>
</dbReference>